<dbReference type="OrthoDB" id="315136at2759"/>
<dbReference type="AlphaFoldDB" id="A0A8S1V5V2"/>
<name>A0A8S1V5V2_9CILI</name>
<dbReference type="EMBL" id="CAJJDO010000054">
    <property type="protein sequence ID" value="CAD8171169.1"/>
    <property type="molecule type" value="Genomic_DNA"/>
</dbReference>
<protein>
    <submittedName>
        <fullName evidence="1">Uncharacterized protein</fullName>
    </submittedName>
</protein>
<evidence type="ECO:0000313" key="2">
    <source>
        <dbReference type="Proteomes" id="UP000689195"/>
    </source>
</evidence>
<organism evidence="1 2">
    <name type="scientific">Paramecium pentaurelia</name>
    <dbReference type="NCBI Taxonomy" id="43138"/>
    <lineage>
        <taxon>Eukaryota</taxon>
        <taxon>Sar</taxon>
        <taxon>Alveolata</taxon>
        <taxon>Ciliophora</taxon>
        <taxon>Intramacronucleata</taxon>
        <taxon>Oligohymenophorea</taxon>
        <taxon>Peniculida</taxon>
        <taxon>Parameciidae</taxon>
        <taxon>Paramecium</taxon>
    </lineage>
</organism>
<sequence>MNNFHYYRETRIVQKSIKQRSAQKVNQFRASIKSVQPVDSVIYNHQIQREIRIKTDLQLGQELLGTAQNKRFSQLLNQVNEKQQKLTSKVKQERYKKQPTFPPLKGFSQHSQIIEQQLDTPTFRNKKGYLSKTLEIENQSNLIDFQINSFCHPTFDESKQQSPNKEKKNVSFPKCIFFCDVKKARNFFQIPSQK</sequence>
<keyword evidence="2" id="KW-1185">Reference proteome</keyword>
<comment type="caution">
    <text evidence="1">The sequence shown here is derived from an EMBL/GenBank/DDBJ whole genome shotgun (WGS) entry which is preliminary data.</text>
</comment>
<gene>
    <name evidence="1" type="ORF">PPENT_87.1.T0540147</name>
</gene>
<evidence type="ECO:0000313" key="1">
    <source>
        <dbReference type="EMBL" id="CAD8171169.1"/>
    </source>
</evidence>
<dbReference type="Proteomes" id="UP000689195">
    <property type="component" value="Unassembled WGS sequence"/>
</dbReference>
<accession>A0A8S1V5V2</accession>
<reference evidence="1" key="1">
    <citation type="submission" date="2021-01" db="EMBL/GenBank/DDBJ databases">
        <authorList>
            <consortium name="Genoscope - CEA"/>
            <person name="William W."/>
        </authorList>
    </citation>
    <scope>NUCLEOTIDE SEQUENCE</scope>
</reference>
<proteinExistence type="predicted"/>